<keyword evidence="7 8" id="KW-0472">Membrane</keyword>
<dbReference type="Gene3D" id="1.20.1740.10">
    <property type="entry name" value="Amino acid/polyamine transporter I"/>
    <property type="match status" value="1"/>
</dbReference>
<evidence type="ECO:0000256" key="2">
    <source>
        <dbReference type="ARBA" id="ARBA00009261"/>
    </source>
</evidence>
<dbReference type="PATRIC" id="fig|1379910.4.peg.3649"/>
<accession>A0A0H4VSG6</accession>
<evidence type="ECO:0000256" key="7">
    <source>
        <dbReference type="ARBA" id="ARBA00023136"/>
    </source>
</evidence>
<keyword evidence="10" id="KW-1185">Reference proteome</keyword>
<dbReference type="InterPro" id="IPR001463">
    <property type="entry name" value="Na/Ala_symport"/>
</dbReference>
<dbReference type="NCBIfam" id="TIGR00835">
    <property type="entry name" value="agcS"/>
    <property type="match status" value="1"/>
</dbReference>
<comment type="similarity">
    <text evidence="2 8">Belongs to the alanine or glycine:cation symporter (AGCS) (TC 2.A.25) family.</text>
</comment>
<dbReference type="Proteomes" id="UP000036458">
    <property type="component" value="Chromosome"/>
</dbReference>
<evidence type="ECO:0000313" key="10">
    <source>
        <dbReference type="Proteomes" id="UP000036458"/>
    </source>
</evidence>
<feature type="transmembrane region" description="Helical" evidence="8">
    <location>
        <begin position="397"/>
        <end position="415"/>
    </location>
</feature>
<dbReference type="PRINTS" id="PR00175">
    <property type="entry name" value="NAALASMPORT"/>
</dbReference>
<dbReference type="RefSeq" id="WP_076606519.1">
    <property type="nucleotide sequence ID" value="NZ_CP010777.1"/>
</dbReference>
<dbReference type="OrthoDB" id="9804874at2"/>
<evidence type="ECO:0000256" key="3">
    <source>
        <dbReference type="ARBA" id="ARBA00022448"/>
    </source>
</evidence>
<feature type="transmembrane region" description="Helical" evidence="8">
    <location>
        <begin position="313"/>
        <end position="333"/>
    </location>
</feature>
<keyword evidence="3 8" id="KW-0813">Transport</keyword>
<feature type="transmembrane region" description="Helical" evidence="8">
    <location>
        <begin position="149"/>
        <end position="169"/>
    </location>
</feature>
<feature type="transmembrane region" description="Helical" evidence="8">
    <location>
        <begin position="358"/>
        <end position="377"/>
    </location>
</feature>
<dbReference type="GO" id="GO:0005886">
    <property type="term" value="C:plasma membrane"/>
    <property type="evidence" value="ECO:0007669"/>
    <property type="project" value="UniProtKB-SubCell"/>
</dbReference>
<feature type="transmembrane region" description="Helical" evidence="8">
    <location>
        <begin position="222"/>
        <end position="244"/>
    </location>
</feature>
<dbReference type="PANTHER" id="PTHR30330">
    <property type="entry name" value="AGSS FAMILY TRANSPORTER, SODIUM-ALANINE"/>
    <property type="match status" value="1"/>
</dbReference>
<feature type="transmembrane region" description="Helical" evidence="8">
    <location>
        <begin position="189"/>
        <end position="210"/>
    </location>
</feature>
<dbReference type="STRING" id="1379910.TH63_16740"/>
<keyword evidence="5 8" id="KW-0812">Transmembrane</keyword>
<keyword evidence="4 8" id="KW-1003">Cell membrane</keyword>
<evidence type="ECO:0000256" key="6">
    <source>
        <dbReference type="ARBA" id="ARBA00022989"/>
    </source>
</evidence>
<evidence type="ECO:0000313" key="9">
    <source>
        <dbReference type="EMBL" id="AKQ46907.1"/>
    </source>
</evidence>
<keyword evidence="6 8" id="KW-1133">Transmembrane helix</keyword>
<reference evidence="9 10" key="1">
    <citation type="submission" date="2015-01" db="EMBL/GenBank/DDBJ databases">
        <title>Rufibacter sp./DG31D/ whole genome sequencing.</title>
        <authorList>
            <person name="Kim M.K."/>
            <person name="Srinivasan S."/>
            <person name="Lee J.-J."/>
        </authorList>
    </citation>
    <scope>NUCLEOTIDE SEQUENCE [LARGE SCALE GENOMIC DNA]</scope>
    <source>
        <strain evidence="9 10">DG31D</strain>
    </source>
</reference>
<dbReference type="EMBL" id="CP010777">
    <property type="protein sequence ID" value="AKQ46907.1"/>
    <property type="molecule type" value="Genomic_DNA"/>
</dbReference>
<name>A0A0H4VSG6_9BACT</name>
<keyword evidence="8" id="KW-0769">Symport</keyword>
<feature type="transmembrane region" description="Helical" evidence="8">
    <location>
        <begin position="421"/>
        <end position="442"/>
    </location>
</feature>
<feature type="transmembrane region" description="Helical" evidence="8">
    <location>
        <begin position="256"/>
        <end position="275"/>
    </location>
</feature>
<sequence length="461" mass="49983">MERLESFLAEASSLAWGMPLLILLMGGGLFLMLYCRFVPFRHLSHSIEILSGKYVDPNAPGQISPFQAMSSALASTIGMGNISGVAVGIAMGGPGVLFWMWMSAIVGMATKFFTCTLSVMYRGRNERGEVEGGPMYMVTEGLGQKWKPLSILFAAAGLIGTLPLFQSNQLTQIVRDVVLRPSGLVGDDVFLPNLFMGIALAFPVAIIMFGGLKRIANVATKLVPLMVILYTGSVLYIIGVNVSAVPHMFALIFEDAFTGNAMMGGAVMQVIIMGARRASFSNEAGIGTAAMMHGESQTNEPVREGLVAMLEPFIDTIIVCTMTGLAILVTGVWETHSDNGVSMTAQAFDAAMPVMGKYLLVICVFIFAFTSLFSYCYYGSKCFTYLFGFKYRRLYDYFYILTVIIGAVATITSVINLIDTAFALMAIPTMTCALVMSPRVMAAAKDYFARMKEEKKVAVVK</sequence>
<feature type="transmembrane region" description="Helical" evidence="8">
    <location>
        <begin position="72"/>
        <end position="92"/>
    </location>
</feature>
<evidence type="ECO:0000256" key="5">
    <source>
        <dbReference type="ARBA" id="ARBA00022692"/>
    </source>
</evidence>
<comment type="subcellular location">
    <subcellularLocation>
        <location evidence="1 8">Cell membrane</location>
        <topology evidence="1 8">Multi-pass membrane protein</topology>
    </subcellularLocation>
</comment>
<proteinExistence type="inferred from homology"/>
<dbReference type="Pfam" id="PF01235">
    <property type="entry name" value="Na_Ala_symp"/>
    <property type="match status" value="1"/>
</dbReference>
<feature type="transmembrane region" description="Helical" evidence="8">
    <location>
        <begin position="98"/>
        <end position="121"/>
    </location>
</feature>
<dbReference type="KEGG" id="ruf:TH63_16740"/>
<dbReference type="AlphaFoldDB" id="A0A0H4VSG6"/>
<protein>
    <submittedName>
        <fullName evidence="9">Sodium/alanine symporter</fullName>
    </submittedName>
</protein>
<evidence type="ECO:0000256" key="1">
    <source>
        <dbReference type="ARBA" id="ARBA00004651"/>
    </source>
</evidence>
<dbReference type="GO" id="GO:0005283">
    <property type="term" value="F:amino acid:sodium symporter activity"/>
    <property type="evidence" value="ECO:0007669"/>
    <property type="project" value="InterPro"/>
</dbReference>
<dbReference type="PANTHER" id="PTHR30330:SF3">
    <property type="entry name" value="TRANSCRIPTIONAL REGULATOR, LRP FAMILY"/>
    <property type="match status" value="1"/>
</dbReference>
<evidence type="ECO:0000256" key="4">
    <source>
        <dbReference type="ARBA" id="ARBA00022475"/>
    </source>
</evidence>
<gene>
    <name evidence="9" type="ORF">TH63_16740</name>
</gene>
<evidence type="ECO:0000256" key="8">
    <source>
        <dbReference type="RuleBase" id="RU363064"/>
    </source>
</evidence>
<organism evidence="9 10">
    <name type="scientific">Rufibacter radiotolerans</name>
    <dbReference type="NCBI Taxonomy" id="1379910"/>
    <lineage>
        <taxon>Bacteria</taxon>
        <taxon>Pseudomonadati</taxon>
        <taxon>Bacteroidota</taxon>
        <taxon>Cytophagia</taxon>
        <taxon>Cytophagales</taxon>
        <taxon>Hymenobacteraceae</taxon>
        <taxon>Rufibacter</taxon>
    </lineage>
</organism>
<feature type="transmembrane region" description="Helical" evidence="8">
    <location>
        <begin position="14"/>
        <end position="35"/>
    </location>
</feature>